<sequence length="59" mass="7034">MLFYTILILLDKIRIINNSVLLLLLSYLFLCFICKQISMITDYAINIDSMYFCKTKIKF</sequence>
<keyword evidence="1" id="KW-0472">Membrane</keyword>
<organism evidence="2">
    <name type="scientific">Agarophyton chilense</name>
    <name type="common">Red seaweed</name>
    <name type="synonym">Gracilaria chilensis</name>
    <dbReference type="NCBI Taxonomy" id="2510777"/>
    <lineage>
        <taxon>Eukaryota</taxon>
        <taxon>Rhodophyta</taxon>
        <taxon>Florideophyceae</taxon>
        <taxon>Rhodymeniophycidae</taxon>
        <taxon>Gracilariales</taxon>
        <taxon>Gracilariaceae</taxon>
        <taxon>Agarophyton</taxon>
    </lineage>
</organism>
<geneLocation type="plasmid" evidence="2">
    <name>Gch7220</name>
</geneLocation>
<dbReference type="EMBL" id="AF034719">
    <property type="protein sequence ID" value="AAC04744.1"/>
    <property type="molecule type" value="Genomic_DNA"/>
</dbReference>
<keyword evidence="2" id="KW-0614">Plasmid</keyword>
<accession>O49034</accession>
<proteinExistence type="predicted"/>
<evidence type="ECO:0000256" key="1">
    <source>
        <dbReference type="SAM" id="Phobius"/>
    </source>
</evidence>
<reference evidence="2" key="1">
    <citation type="submission" date="1997-11" db="EMBL/GenBank/DDBJ databases">
        <title>Plasmids of the red algae Gracilaria and Gracilariopsis (Gracilariales): Molecular characterization and cellular localization.</title>
        <authorList>
            <person name="Goff L.J."/>
            <person name="Moon D.A."/>
        </authorList>
    </citation>
    <scope>NUCLEOTIDE SEQUENCE</scope>
    <source>
        <plasmid evidence="2">Gch7220</plasmid>
    </source>
</reference>
<protein>
    <submittedName>
        <fullName evidence="2">Uncharacterized protein</fullName>
    </submittedName>
</protein>
<evidence type="ECO:0000313" key="2">
    <source>
        <dbReference type="EMBL" id="AAC04744.1"/>
    </source>
</evidence>
<dbReference type="AlphaFoldDB" id="O49034"/>
<feature type="transmembrane region" description="Helical" evidence="1">
    <location>
        <begin position="15"/>
        <end position="34"/>
    </location>
</feature>
<keyword evidence="1" id="KW-1133">Transmembrane helix</keyword>
<keyword evidence="1" id="KW-0812">Transmembrane</keyword>
<name>O49034_AGACH</name>